<evidence type="ECO:0000256" key="1">
    <source>
        <dbReference type="ARBA" id="ARBA00004245"/>
    </source>
</evidence>
<comment type="subcellular location">
    <subcellularLocation>
        <location evidence="1">Cytoplasm</location>
        <location evidence="1">Cytoskeleton</location>
    </subcellularLocation>
</comment>
<evidence type="ECO:0000256" key="5">
    <source>
        <dbReference type="ARBA" id="ARBA00023212"/>
    </source>
</evidence>
<dbReference type="Gene3D" id="1.20.120.1900">
    <property type="entry name" value="Gamma-tubulin complex, C-terminal domain"/>
    <property type="match status" value="1"/>
</dbReference>
<reference evidence="7 8" key="1">
    <citation type="submission" date="2023-09" db="EMBL/GenBank/DDBJ databases">
        <title>Nesidiocoris tenuis whole genome shotgun sequence.</title>
        <authorList>
            <person name="Shibata T."/>
            <person name="Shimoda M."/>
            <person name="Kobayashi T."/>
            <person name="Uehara T."/>
        </authorList>
    </citation>
    <scope>NUCLEOTIDE SEQUENCE [LARGE SCALE GENOMIC DNA]</scope>
    <source>
        <strain evidence="7 8">Japan</strain>
    </source>
</reference>
<dbReference type="Proteomes" id="UP001307889">
    <property type="component" value="Chromosome 2"/>
</dbReference>
<dbReference type="PANTHER" id="PTHR19302">
    <property type="entry name" value="GAMMA TUBULIN COMPLEX PROTEIN"/>
    <property type="match status" value="1"/>
</dbReference>
<gene>
    <name evidence="7" type="ORF">NTJ_04302</name>
</gene>
<name>A0ABN7AGY4_9HEMI</name>
<evidence type="ECO:0000313" key="8">
    <source>
        <dbReference type="Proteomes" id="UP001307889"/>
    </source>
</evidence>
<dbReference type="EMBL" id="AP028910">
    <property type="protein sequence ID" value="BES91494.1"/>
    <property type="molecule type" value="Genomic_DNA"/>
</dbReference>
<organism evidence="7 8">
    <name type="scientific">Nesidiocoris tenuis</name>
    <dbReference type="NCBI Taxonomy" id="355587"/>
    <lineage>
        <taxon>Eukaryota</taxon>
        <taxon>Metazoa</taxon>
        <taxon>Ecdysozoa</taxon>
        <taxon>Arthropoda</taxon>
        <taxon>Hexapoda</taxon>
        <taxon>Insecta</taxon>
        <taxon>Pterygota</taxon>
        <taxon>Neoptera</taxon>
        <taxon>Paraneoptera</taxon>
        <taxon>Hemiptera</taxon>
        <taxon>Heteroptera</taxon>
        <taxon>Panheteroptera</taxon>
        <taxon>Cimicomorpha</taxon>
        <taxon>Miridae</taxon>
        <taxon>Dicyphina</taxon>
        <taxon>Nesidiocoris</taxon>
    </lineage>
</organism>
<sequence>MGVARQEAFLPNCSGWKFMDPYFDGNRLTMKNICDGDICNIDCCAGEDSVFRVITQLCHHLLEQEIGNEADAVQERAALVRRFRKIAFSSLLSPSRGPALDESDPESLSLAIFETIAAKKIAEGRWNDVDHNQALALTQNFEVLLKKHNPPWADGIVRFLVEFVRCDPGTITVPSDEENVFTFASYQRFLPIVPHNVEDRISSLPVLWTSFRNQLQLLRLPPRNETKPIPYLSLDRSVGRQLPVSHSNWDEGFFSPTVPSENIPQKPFDWIDVDLGQFDPPLDMDSLGESASFRHHVDESHRRIQLNIQQSPTCLVNVSKETLEQGLKGLLLGAPSSIFPLVNGSITMIPGLYTDWLPPNMMASYIKEWLELGNVFRQFLNLTVVDPSPTCANLQNSLAELKSEYSQAVLSHSLSLQFSKSLSFLLHWLRYVVGILETRLTGWKLLENLCDDIQTSNSSETFRAALPLFFDCSVQYMLMIDKWIFEGVWPQELFSSIDEAQMHFKHLACVVPSDLRGVPTFIPAKELLVCGMLFQLLESTCKEEKRNYRALMRKPSRPTVSLVLDRGSYENLKIVCDAYSHLGEDLRAKIFARNDESELVIAATKKAAIDILKFQRLQDQDREEKIRKRIARLAQVKEEVLKYKEHKKLIELDNILRTLLSDDQIMLDELKRAFANCNERAEIISKFLRQEEIYTRKLALNNWKRKRYVLSAKRESYFAKQRHLTQPPTTQDGRSKLVEPCLSEDGHRDGIPGPPTPPVQIAVIQNNGYPLPALDENEVSLSSINCALSQKRPTSPVAASIADCVSFVTQLSESSNRLDDPPEQTVDSRPTIPCDAVPTTPTCQVEISSLLGDASQETKFQSEKFTEPNRRDHCLSYNRMSEDFTRRAPSSVLRPFEKITDYLKRGSALRDTCHGKGSGPKNACDNALWEAPHFFLKESIELPLKAQIKVINDLLMYQIIVDHNFLGHIDRIRQTFFLNDGVFGLNLAENLLMHFKDGDVCNYRHYNQLQKILRASRPADGEYLTLVVDDDVDLDRNQHALVLPIVKLEYKTAPPLDAVFTDEVFMQCNKLFSHLLGMERIRVLHKKALEMLKGLPASTSDHHKISLQRHSLNVFMTHLKFYCGWTVEDCHRRFLKSIKNKNVDSLYREYSRLVVDLHVRLLLTNKHPNLRECLKNLLRCIMSYFRTLVNGQWALSPSSEKASFQKMAKLDSTFENFKKRASDFQELLAIYIDRQEHDHLRLLQQTLRSN</sequence>
<keyword evidence="3" id="KW-0963">Cytoplasm</keyword>
<evidence type="ECO:0000256" key="3">
    <source>
        <dbReference type="ARBA" id="ARBA00022490"/>
    </source>
</evidence>
<accession>A0ABN7AGY4</accession>
<evidence type="ECO:0000256" key="4">
    <source>
        <dbReference type="ARBA" id="ARBA00022701"/>
    </source>
</evidence>
<keyword evidence="4" id="KW-0493">Microtubule</keyword>
<dbReference type="InterPro" id="IPR007259">
    <property type="entry name" value="GCP"/>
</dbReference>
<dbReference type="InterPro" id="IPR040457">
    <property type="entry name" value="GCP_C"/>
</dbReference>
<evidence type="ECO:0000256" key="2">
    <source>
        <dbReference type="ARBA" id="ARBA00010337"/>
    </source>
</evidence>
<proteinExistence type="inferred from homology"/>
<evidence type="ECO:0000259" key="6">
    <source>
        <dbReference type="Pfam" id="PF04130"/>
    </source>
</evidence>
<evidence type="ECO:0000313" key="7">
    <source>
        <dbReference type="EMBL" id="BES91494.1"/>
    </source>
</evidence>
<keyword evidence="5" id="KW-0206">Cytoskeleton</keyword>
<keyword evidence="8" id="KW-1185">Reference proteome</keyword>
<dbReference type="Pfam" id="PF04130">
    <property type="entry name" value="GCP_C_terminal"/>
    <property type="match status" value="1"/>
</dbReference>
<dbReference type="InterPro" id="IPR042241">
    <property type="entry name" value="GCP_C_sf"/>
</dbReference>
<comment type="similarity">
    <text evidence="2">Belongs to the TUBGCP family.</text>
</comment>
<feature type="domain" description="Gamma tubulin complex component C-terminal" evidence="6">
    <location>
        <begin position="966"/>
        <end position="1243"/>
    </location>
</feature>
<protein>
    <submittedName>
        <fullName evidence="7">Spc97 / Spc98 family</fullName>
    </submittedName>
</protein>